<gene>
    <name evidence="4" type="ORF">JOL79_28840</name>
</gene>
<evidence type="ECO:0000256" key="2">
    <source>
        <dbReference type="ARBA" id="ARBA00022723"/>
    </source>
</evidence>
<dbReference type="EMBL" id="JAFCNB010000023">
    <property type="protein sequence ID" value="MBP2707794.1"/>
    <property type="molecule type" value="Genomic_DNA"/>
</dbReference>
<keyword evidence="3" id="KW-0378">Hydrolase</keyword>
<dbReference type="RefSeq" id="WP_210159058.1">
    <property type="nucleotide sequence ID" value="NZ_JAFCNB010000023.1"/>
</dbReference>
<dbReference type="SUPFAM" id="SSF53187">
    <property type="entry name" value="Zn-dependent exopeptidases"/>
    <property type="match status" value="1"/>
</dbReference>
<comment type="caution">
    <text evidence="4">The sequence shown here is derived from an EMBL/GenBank/DDBJ whole genome shotgun (WGS) entry which is preliminary data.</text>
</comment>
<dbReference type="Proteomes" id="UP000674234">
    <property type="component" value="Unassembled WGS sequence"/>
</dbReference>
<evidence type="ECO:0000256" key="3">
    <source>
        <dbReference type="ARBA" id="ARBA00022801"/>
    </source>
</evidence>
<dbReference type="PANTHER" id="PTHR43270">
    <property type="entry name" value="BETA-ALA-HIS DIPEPTIDASE"/>
    <property type="match status" value="1"/>
</dbReference>
<reference evidence="4" key="1">
    <citation type="submission" date="2021-02" db="EMBL/GenBank/DDBJ databases">
        <title>Draft genome sequence of Microbispora sp. RL4-1S isolated from rice leaves in Thailand.</title>
        <authorList>
            <person name="Muangham S."/>
            <person name="Duangmal K."/>
        </authorList>
    </citation>
    <scope>NUCLEOTIDE SEQUENCE</scope>
    <source>
        <strain evidence="4">RL4-1S</strain>
    </source>
</reference>
<evidence type="ECO:0000256" key="1">
    <source>
        <dbReference type="ARBA" id="ARBA00022670"/>
    </source>
</evidence>
<keyword evidence="1" id="KW-0645">Protease</keyword>
<dbReference type="Pfam" id="PF01546">
    <property type="entry name" value="Peptidase_M20"/>
    <property type="match status" value="1"/>
</dbReference>
<evidence type="ECO:0000313" key="4">
    <source>
        <dbReference type="EMBL" id="MBP2707794.1"/>
    </source>
</evidence>
<organism evidence="4 5">
    <name type="scientific">Microbispora oryzae</name>
    <dbReference type="NCBI Taxonomy" id="2806554"/>
    <lineage>
        <taxon>Bacteria</taxon>
        <taxon>Bacillati</taxon>
        <taxon>Actinomycetota</taxon>
        <taxon>Actinomycetes</taxon>
        <taxon>Streptosporangiales</taxon>
        <taxon>Streptosporangiaceae</taxon>
        <taxon>Microbispora</taxon>
    </lineage>
</organism>
<accession>A0A940WLD6</accession>
<dbReference type="GO" id="GO:0046872">
    <property type="term" value="F:metal ion binding"/>
    <property type="evidence" value="ECO:0007669"/>
    <property type="project" value="UniProtKB-KW"/>
</dbReference>
<dbReference type="Gene3D" id="3.40.630.10">
    <property type="entry name" value="Zn peptidases"/>
    <property type="match status" value="1"/>
</dbReference>
<dbReference type="GO" id="GO:0006508">
    <property type="term" value="P:proteolysis"/>
    <property type="evidence" value="ECO:0007669"/>
    <property type="project" value="UniProtKB-KW"/>
</dbReference>
<keyword evidence="2" id="KW-0479">Metal-binding</keyword>
<name>A0A940WLD6_9ACTN</name>
<dbReference type="InterPro" id="IPR002933">
    <property type="entry name" value="Peptidase_M20"/>
</dbReference>
<keyword evidence="5" id="KW-1185">Reference proteome</keyword>
<proteinExistence type="predicted"/>
<sequence length="329" mass="35404">MIDYLDSLSRLVALDTVSPIDDEQLERCAAELSRYGCRPVGDRLFAFGDPAAPVWLYGHLDTKPIGSRTAWNTEPLTLTERDGMLYGLGVSDSKFQLLNALSVADPARHFVLIDTSEETDGAPGAAAFVARHLPATLLICDGARGDADLYAGYSGQADGVFHLRTGRATHHPARPGGDAADLLRALLVAVAGCPRFTLTGITAPHTERSLAVQEIDVRFDIRYGPDEEPAVDALLEAWPHTSRQSMAPVAGARAISVPGLVTGGLAPFSNRLGQLGPLKVDRLVVVPGAEPDNRNHQPNEFIHIGQIEHHQDVLRRVLDALETEGNGHE</sequence>
<dbReference type="AlphaFoldDB" id="A0A940WLD6"/>
<protein>
    <submittedName>
        <fullName evidence="4">M20/M25/M40 family metallo-hydrolase</fullName>
    </submittedName>
</protein>
<dbReference type="GO" id="GO:0008233">
    <property type="term" value="F:peptidase activity"/>
    <property type="evidence" value="ECO:0007669"/>
    <property type="project" value="UniProtKB-KW"/>
</dbReference>
<dbReference type="InterPro" id="IPR051458">
    <property type="entry name" value="Cyt/Met_Dipeptidase"/>
</dbReference>
<evidence type="ECO:0000313" key="5">
    <source>
        <dbReference type="Proteomes" id="UP000674234"/>
    </source>
</evidence>
<dbReference type="PANTHER" id="PTHR43270:SF8">
    <property type="entry name" value="DI- AND TRIPEPTIDASE DUG2-RELATED"/>
    <property type="match status" value="1"/>
</dbReference>